<dbReference type="InterPro" id="IPR002889">
    <property type="entry name" value="WSC_carb-bd"/>
</dbReference>
<evidence type="ECO:0000256" key="2">
    <source>
        <dbReference type="ARBA" id="ARBA00022692"/>
    </source>
</evidence>
<keyword evidence="2" id="KW-0812">Transmembrane</keyword>
<dbReference type="PANTHER" id="PTHR24269:SF16">
    <property type="entry name" value="PROTEIN SLG1"/>
    <property type="match status" value="1"/>
</dbReference>
<reference evidence="9 10" key="1">
    <citation type="submission" date="2015-10" db="EMBL/GenBank/DDBJ databases">
        <title>Full genome of DAOMC 229536 Phialocephala scopiformis, a fungal endophyte of spruce producing the potent anti-insectan compound rugulosin.</title>
        <authorList>
            <consortium name="DOE Joint Genome Institute"/>
            <person name="Walker A.K."/>
            <person name="Frasz S.L."/>
            <person name="Seifert K.A."/>
            <person name="Miller J.D."/>
            <person name="Mondo S.J."/>
            <person name="Labutti K."/>
            <person name="Lipzen A."/>
            <person name="Dockter R."/>
            <person name="Kennedy M."/>
            <person name="Grigoriev I.V."/>
            <person name="Spatafora J.W."/>
        </authorList>
    </citation>
    <scope>NUCLEOTIDE SEQUENCE [LARGE SCALE GENOMIC DNA]</scope>
    <source>
        <strain evidence="9 10">CBS 120377</strain>
    </source>
</reference>
<dbReference type="PANTHER" id="PTHR24269">
    <property type="entry name" value="KREMEN PROTEIN"/>
    <property type="match status" value="1"/>
</dbReference>
<protein>
    <submittedName>
        <fullName evidence="9">WSC-domain-containing protein</fullName>
    </submittedName>
</protein>
<proteinExistence type="predicted"/>
<feature type="domain" description="WSC" evidence="8">
    <location>
        <begin position="55"/>
        <end position="147"/>
    </location>
</feature>
<evidence type="ECO:0000313" key="10">
    <source>
        <dbReference type="Proteomes" id="UP000070700"/>
    </source>
</evidence>
<keyword evidence="6" id="KW-0325">Glycoprotein</keyword>
<evidence type="ECO:0000256" key="5">
    <source>
        <dbReference type="ARBA" id="ARBA00023136"/>
    </source>
</evidence>
<keyword evidence="3 7" id="KW-0732">Signal</keyword>
<evidence type="ECO:0000256" key="6">
    <source>
        <dbReference type="ARBA" id="ARBA00023180"/>
    </source>
</evidence>
<dbReference type="GO" id="GO:0005886">
    <property type="term" value="C:plasma membrane"/>
    <property type="evidence" value="ECO:0007669"/>
    <property type="project" value="TreeGrafter"/>
</dbReference>
<dbReference type="STRING" id="149040.A0A194XSR3"/>
<dbReference type="InterPro" id="IPR051836">
    <property type="entry name" value="Kremen_rcpt"/>
</dbReference>
<comment type="subcellular location">
    <subcellularLocation>
        <location evidence="1">Membrane</location>
        <topology evidence="1">Single-pass membrane protein</topology>
    </subcellularLocation>
</comment>
<keyword evidence="4" id="KW-1133">Transmembrane helix</keyword>
<dbReference type="Proteomes" id="UP000070700">
    <property type="component" value="Unassembled WGS sequence"/>
</dbReference>
<evidence type="ECO:0000259" key="8">
    <source>
        <dbReference type="PROSITE" id="PS51212"/>
    </source>
</evidence>
<feature type="chain" id="PRO_5008268554" evidence="7">
    <location>
        <begin position="19"/>
        <end position="227"/>
    </location>
</feature>
<keyword evidence="5" id="KW-0472">Membrane</keyword>
<evidence type="ECO:0000256" key="3">
    <source>
        <dbReference type="ARBA" id="ARBA00022729"/>
    </source>
</evidence>
<dbReference type="PROSITE" id="PS51212">
    <property type="entry name" value="WSC"/>
    <property type="match status" value="1"/>
</dbReference>
<sequence>MKSVTLFAVLASLPIVFAQSSSSSVAAAAAVSSSTYLPPSSVASVPLPSISPVGNYYYAGCYLEPPNARMLPYLVVAADNMTLEMCSSNCAGTYQYWGVEYGRECWCGYTLAAGTVETTTDQCNIPCGGLPTEMCGSHNGMSLYSSLSSIAPPYVPPPPPTPKIPQMAGPYTSLGCVTEASNYQRALTSFEVVNANMTNDICATACAGYTYFGTEYSNECKKYPRCS</sequence>
<dbReference type="EMBL" id="KQ947405">
    <property type="protein sequence ID" value="KUJ23079.1"/>
    <property type="molecule type" value="Genomic_DNA"/>
</dbReference>
<dbReference type="GeneID" id="28828927"/>
<dbReference type="RefSeq" id="XP_018077434.1">
    <property type="nucleotide sequence ID" value="XM_018219201.1"/>
</dbReference>
<dbReference type="InParanoid" id="A0A194XSR3"/>
<organism evidence="9 10">
    <name type="scientific">Mollisia scopiformis</name>
    <name type="common">Conifer needle endophyte fungus</name>
    <name type="synonym">Phialocephala scopiformis</name>
    <dbReference type="NCBI Taxonomy" id="149040"/>
    <lineage>
        <taxon>Eukaryota</taxon>
        <taxon>Fungi</taxon>
        <taxon>Dikarya</taxon>
        <taxon>Ascomycota</taxon>
        <taxon>Pezizomycotina</taxon>
        <taxon>Leotiomycetes</taxon>
        <taxon>Helotiales</taxon>
        <taxon>Mollisiaceae</taxon>
        <taxon>Mollisia</taxon>
    </lineage>
</organism>
<feature type="signal peptide" evidence="7">
    <location>
        <begin position="1"/>
        <end position="18"/>
    </location>
</feature>
<dbReference type="OrthoDB" id="5985073at2759"/>
<evidence type="ECO:0000313" key="9">
    <source>
        <dbReference type="EMBL" id="KUJ23079.1"/>
    </source>
</evidence>
<evidence type="ECO:0000256" key="4">
    <source>
        <dbReference type="ARBA" id="ARBA00022989"/>
    </source>
</evidence>
<accession>A0A194XSR3</accession>
<dbReference type="SMART" id="SM00321">
    <property type="entry name" value="WSC"/>
    <property type="match status" value="1"/>
</dbReference>
<dbReference type="KEGG" id="psco:LY89DRAFT_727859"/>
<dbReference type="Pfam" id="PF01822">
    <property type="entry name" value="WSC"/>
    <property type="match status" value="2"/>
</dbReference>
<dbReference type="AlphaFoldDB" id="A0A194XSR3"/>
<evidence type="ECO:0000256" key="1">
    <source>
        <dbReference type="ARBA" id="ARBA00004167"/>
    </source>
</evidence>
<keyword evidence="10" id="KW-1185">Reference proteome</keyword>
<evidence type="ECO:0000256" key="7">
    <source>
        <dbReference type="SAM" id="SignalP"/>
    </source>
</evidence>
<name>A0A194XSR3_MOLSC</name>
<gene>
    <name evidence="9" type="ORF">LY89DRAFT_727859</name>
</gene>